<evidence type="ECO:0008006" key="3">
    <source>
        <dbReference type="Google" id="ProtNLM"/>
    </source>
</evidence>
<reference evidence="1 2" key="1">
    <citation type="submission" date="2016-10" db="EMBL/GenBank/DDBJ databases">
        <title>Draft Genome Sequence of Rhizobacteria Flavobacterium johnsoniae CI04.</title>
        <authorList>
            <person name="Bravo J.I."/>
            <person name="Lozano G.L."/>
            <person name="Handelsman J."/>
        </authorList>
    </citation>
    <scope>NUCLEOTIDE SEQUENCE [LARGE SCALE GENOMIC DNA]</scope>
    <source>
        <strain evidence="1 2">CI04</strain>
    </source>
</reference>
<dbReference type="EMBL" id="MLFK01000007">
    <property type="protein sequence ID" value="OIV41350.1"/>
    <property type="molecule type" value="Genomic_DNA"/>
</dbReference>
<name>A0A1J7BRN6_FLAJO</name>
<evidence type="ECO:0000313" key="1">
    <source>
        <dbReference type="EMBL" id="OIV41350.1"/>
    </source>
</evidence>
<dbReference type="PROSITE" id="PS51257">
    <property type="entry name" value="PROKAR_LIPOPROTEIN"/>
    <property type="match status" value="1"/>
</dbReference>
<protein>
    <recommendedName>
        <fullName evidence="3">Lipoprotein</fullName>
    </recommendedName>
</protein>
<sequence>MKSLLYFLFFILIFSCNQKEQNETNSIIEVTAPENTEKEKIILKNFTYEDIARYTMASIMGQPTKIIKVRKKNELYFVSYIRKSDHQKFYYKIKFDGNKILWANLDGRWRDSKYDEKITFVEKDNKINIIQTFDDSSQDIQEYKKGD</sequence>
<dbReference type="Proteomes" id="UP000182826">
    <property type="component" value="Unassembled WGS sequence"/>
</dbReference>
<evidence type="ECO:0000313" key="2">
    <source>
        <dbReference type="Proteomes" id="UP000182826"/>
    </source>
</evidence>
<proteinExistence type="predicted"/>
<comment type="caution">
    <text evidence="1">The sequence shown here is derived from an EMBL/GenBank/DDBJ whole genome shotgun (WGS) entry which is preliminary data.</text>
</comment>
<organism evidence="1 2">
    <name type="scientific">Flavobacterium johnsoniae</name>
    <name type="common">Cytophaga johnsonae</name>
    <dbReference type="NCBI Taxonomy" id="986"/>
    <lineage>
        <taxon>Bacteria</taxon>
        <taxon>Pseudomonadati</taxon>
        <taxon>Bacteroidota</taxon>
        <taxon>Flavobacteriia</taxon>
        <taxon>Flavobacteriales</taxon>
        <taxon>Flavobacteriaceae</taxon>
        <taxon>Flavobacterium</taxon>
    </lineage>
</organism>
<keyword evidence="2" id="KW-1185">Reference proteome</keyword>
<dbReference type="RefSeq" id="WP_071636909.1">
    <property type="nucleotide sequence ID" value="NZ_MLFK01000007.1"/>
</dbReference>
<gene>
    <name evidence="1" type="ORF">BKM63_12460</name>
</gene>
<accession>A0A1J7BRN6</accession>
<dbReference type="OrthoDB" id="1365877at2"/>
<dbReference type="AlphaFoldDB" id="A0A1J7BRN6"/>